<name>A0A1E4T4X2_9ASCO</name>
<feature type="compositionally biased region" description="Polar residues" evidence="2">
    <location>
        <begin position="68"/>
        <end position="98"/>
    </location>
</feature>
<feature type="compositionally biased region" description="Polar residues" evidence="2">
    <location>
        <begin position="274"/>
        <end position="291"/>
    </location>
</feature>
<feature type="coiled-coil region" evidence="1">
    <location>
        <begin position="328"/>
        <end position="383"/>
    </location>
</feature>
<evidence type="ECO:0000313" key="3">
    <source>
        <dbReference type="EMBL" id="ODV86718.1"/>
    </source>
</evidence>
<gene>
    <name evidence="3" type="ORF">CANARDRAFT_27132</name>
</gene>
<dbReference type="OrthoDB" id="3991227at2759"/>
<dbReference type="AlphaFoldDB" id="A0A1E4T4X2"/>
<keyword evidence="4" id="KW-1185">Reference proteome</keyword>
<feature type="region of interest" description="Disordered" evidence="2">
    <location>
        <begin position="388"/>
        <end position="417"/>
    </location>
</feature>
<dbReference type="Proteomes" id="UP000094801">
    <property type="component" value="Unassembled WGS sequence"/>
</dbReference>
<feature type="compositionally biased region" description="Low complexity" evidence="2">
    <location>
        <begin position="46"/>
        <end position="67"/>
    </location>
</feature>
<evidence type="ECO:0000256" key="2">
    <source>
        <dbReference type="SAM" id="MobiDB-lite"/>
    </source>
</evidence>
<protein>
    <submittedName>
        <fullName evidence="3">Uncharacterized protein</fullName>
    </submittedName>
</protein>
<proteinExistence type="predicted"/>
<keyword evidence="1" id="KW-0175">Coiled coil</keyword>
<feature type="region of interest" description="Disordered" evidence="2">
    <location>
        <begin position="272"/>
        <end position="291"/>
    </location>
</feature>
<feature type="compositionally biased region" description="Basic and acidic residues" evidence="2">
    <location>
        <begin position="408"/>
        <end position="417"/>
    </location>
</feature>
<feature type="region of interest" description="Disordered" evidence="2">
    <location>
        <begin position="1"/>
        <end position="167"/>
    </location>
</feature>
<feature type="compositionally biased region" description="Basic and acidic residues" evidence="2">
    <location>
        <begin position="11"/>
        <end position="39"/>
    </location>
</feature>
<feature type="compositionally biased region" description="Low complexity" evidence="2">
    <location>
        <begin position="132"/>
        <end position="158"/>
    </location>
</feature>
<feature type="coiled-coil region" evidence="1">
    <location>
        <begin position="227"/>
        <end position="272"/>
    </location>
</feature>
<evidence type="ECO:0000256" key="1">
    <source>
        <dbReference type="SAM" id="Coils"/>
    </source>
</evidence>
<dbReference type="EMBL" id="KV453849">
    <property type="protein sequence ID" value="ODV86718.1"/>
    <property type="molecule type" value="Genomic_DNA"/>
</dbReference>
<reference evidence="4" key="1">
    <citation type="submission" date="2016-04" db="EMBL/GenBank/DDBJ databases">
        <title>Comparative genomics of biotechnologically important yeasts.</title>
        <authorList>
            <consortium name="DOE Joint Genome Institute"/>
            <person name="Riley R."/>
            <person name="Haridas S."/>
            <person name="Wolfe K.H."/>
            <person name="Lopes M.R."/>
            <person name="Hittinger C.T."/>
            <person name="Goker M."/>
            <person name="Salamov A."/>
            <person name="Wisecaver J."/>
            <person name="Long T.M."/>
            <person name="Aerts A.L."/>
            <person name="Barry K."/>
            <person name="Choi C."/>
            <person name="Clum A."/>
            <person name="Coughlan A.Y."/>
            <person name="Deshpande S."/>
            <person name="Douglass A.P."/>
            <person name="Hanson S.J."/>
            <person name="Klenk H.-P."/>
            <person name="Labutti K."/>
            <person name="Lapidus A."/>
            <person name="Lindquist E."/>
            <person name="Lipzen A."/>
            <person name="Meier-Kolthoff J.P."/>
            <person name="Ohm R.A."/>
            <person name="Otillar R.P."/>
            <person name="Pangilinan J."/>
            <person name="Peng Y."/>
            <person name="Rokas A."/>
            <person name="Rosa C.A."/>
            <person name="Scheuner C."/>
            <person name="Sibirny A.A."/>
            <person name="Slot J.C."/>
            <person name="Stielow J.B."/>
            <person name="Sun H."/>
            <person name="Kurtzman C.P."/>
            <person name="Blackwell M."/>
            <person name="Grigoriev I.V."/>
            <person name="Jeffries T.W."/>
        </authorList>
    </citation>
    <scope>NUCLEOTIDE SEQUENCE [LARGE SCALE GENOMIC DNA]</scope>
    <source>
        <strain evidence="4">NRRL YB-2248</strain>
    </source>
</reference>
<evidence type="ECO:0000313" key="4">
    <source>
        <dbReference type="Proteomes" id="UP000094801"/>
    </source>
</evidence>
<accession>A0A1E4T4X2</accession>
<sequence length="455" mass="52024">MSSLPKLRQPLKRDNYNDRVRFSKESKLSDAEKHERSKSAYEFLNPESSSREGMSSRLRSSSPLRSSYTTPVGRSSVLSSGKTNSDSLRSILKRSSNYQEKKPYQLMGESPIRNVSGLNPLRADSILNSLKSRPYNPSNLSSSSTTSSRVGKPSSSKKPSSKQHGALFNSLSSLGSKILSSVLYNESENLEPANEKPTIPNNLERSALSSWNSRELHGLTDMHNTPQRSLDSEIQLKRRELESLEKEIQMKRNEKEIELKRLESDLALKRQQRELSASEDTTPFRSTTSSDFVAGGNVEDLIKSWASVSQETVLKELGSVKDEVLNLRKRQERNNIEFEARLEAVKHERELNRRSFEKLMSELEEKRSELDEEKDKYIRLLHKQSRKRKYTRDDSSDDESNSDTAAGYERDGFKRRSTGDSRIHNKIIKLVDQMKDVQKVIQDNVKDTKQVNNVF</sequence>
<organism evidence="3 4">
    <name type="scientific">[Candida] arabinofermentans NRRL YB-2248</name>
    <dbReference type="NCBI Taxonomy" id="983967"/>
    <lineage>
        <taxon>Eukaryota</taxon>
        <taxon>Fungi</taxon>
        <taxon>Dikarya</taxon>
        <taxon>Ascomycota</taxon>
        <taxon>Saccharomycotina</taxon>
        <taxon>Pichiomycetes</taxon>
        <taxon>Pichiales</taxon>
        <taxon>Pichiaceae</taxon>
        <taxon>Ogataea</taxon>
        <taxon>Ogataea/Candida clade</taxon>
    </lineage>
</organism>